<dbReference type="Proteomes" id="UP000002595">
    <property type="component" value="Chromosome"/>
</dbReference>
<evidence type="ECO:0000313" key="1">
    <source>
        <dbReference type="EMBL" id="ABL88165.1"/>
    </source>
</evidence>
<dbReference type="eggNOG" id="arCOG05689">
    <property type="taxonomic scope" value="Archaea"/>
</dbReference>
<dbReference type="RefSeq" id="WP_011762740.1">
    <property type="nucleotide sequence ID" value="NC_008701.1"/>
</dbReference>
<dbReference type="OrthoDB" id="25148at2157"/>
<dbReference type="HOGENOM" id="CLU_2285147_0_0_2"/>
<dbReference type="AlphaFoldDB" id="A1RT83"/>
<dbReference type="GeneID" id="4617355"/>
<name>A1RT83_PYRIL</name>
<gene>
    <name evidence="1" type="ordered locus">Pisl_0990</name>
</gene>
<evidence type="ECO:0000313" key="2">
    <source>
        <dbReference type="Proteomes" id="UP000002595"/>
    </source>
</evidence>
<dbReference type="EMBL" id="CP000504">
    <property type="protein sequence ID" value="ABL88165.1"/>
    <property type="molecule type" value="Genomic_DNA"/>
</dbReference>
<reference evidence="1" key="1">
    <citation type="submission" date="2006-12" db="EMBL/GenBank/DDBJ databases">
        <title>Complete sequence of Pyrobaculum islandicum DSM 4184.</title>
        <authorList>
            <person name="Copeland A."/>
            <person name="Lucas S."/>
            <person name="Lapidus A."/>
            <person name="Barry K."/>
            <person name="Detter J.C."/>
            <person name="Glavina del Rio T."/>
            <person name="Dalin E."/>
            <person name="Tice H."/>
            <person name="Pitluck S."/>
            <person name="Meincke L."/>
            <person name="Brettin T."/>
            <person name="Bruce D."/>
            <person name="Han C."/>
            <person name="Tapia R."/>
            <person name="Gilna P."/>
            <person name="Schmutz J."/>
            <person name="Larimer F."/>
            <person name="Land M."/>
            <person name="Hauser L."/>
            <person name="Kyrpides N."/>
            <person name="Mikhailova N."/>
            <person name="Cozen A.E."/>
            <person name="Fitz-Gibbon S.T."/>
            <person name="House C.H."/>
            <person name="Saltikov C."/>
            <person name="Lowe T."/>
            <person name="Richardson P."/>
        </authorList>
    </citation>
    <scope>NUCLEOTIDE SEQUENCE [LARGE SCALE GENOMIC DNA]</scope>
    <source>
        <strain evidence="1">DSM 4184</strain>
    </source>
</reference>
<protein>
    <submittedName>
        <fullName evidence="1">Uncharacterized protein</fullName>
    </submittedName>
</protein>
<organism evidence="1 2">
    <name type="scientific">Pyrobaculum islandicum (strain DSM 4184 / JCM 9189 / GEO3)</name>
    <dbReference type="NCBI Taxonomy" id="384616"/>
    <lineage>
        <taxon>Archaea</taxon>
        <taxon>Thermoproteota</taxon>
        <taxon>Thermoprotei</taxon>
        <taxon>Thermoproteales</taxon>
        <taxon>Thermoproteaceae</taxon>
        <taxon>Pyrobaculum</taxon>
    </lineage>
</organism>
<proteinExistence type="predicted"/>
<keyword evidence="2" id="KW-1185">Reference proteome</keyword>
<accession>A1RT83</accession>
<dbReference type="STRING" id="384616.Pisl_0990"/>
<dbReference type="KEGG" id="pis:Pisl_0990"/>
<sequence length="101" mass="11594">MTCVDEQTAEKVAKRKALGKLGVLRRSVKVFRIRVGDDWIFGFVKHKFREGGFQIAVKLVYIDCKGSALEKIPLDLEEKIRRYIEEGTAALLERELSNIVR</sequence>